<evidence type="ECO:0000313" key="2">
    <source>
        <dbReference type="EMBL" id="OCK76937.1"/>
    </source>
</evidence>
<protein>
    <submittedName>
        <fullName evidence="2">Uncharacterized protein</fullName>
    </submittedName>
</protein>
<dbReference type="Proteomes" id="UP000250266">
    <property type="component" value="Unassembled WGS sequence"/>
</dbReference>
<feature type="transmembrane region" description="Helical" evidence="1">
    <location>
        <begin position="64"/>
        <end position="88"/>
    </location>
</feature>
<feature type="transmembrane region" description="Helical" evidence="1">
    <location>
        <begin position="94"/>
        <end position="121"/>
    </location>
</feature>
<evidence type="ECO:0000256" key="1">
    <source>
        <dbReference type="SAM" id="Phobius"/>
    </source>
</evidence>
<feature type="transmembrane region" description="Helical" evidence="1">
    <location>
        <begin position="163"/>
        <end position="183"/>
    </location>
</feature>
<feature type="transmembrane region" description="Helical" evidence="1">
    <location>
        <begin position="29"/>
        <end position="52"/>
    </location>
</feature>
<sequence>MNITTTNMAANHTNAAISAALQEEMQCFVLPYGGIGFAFHCITYWIVFWLLVDESPWCFKDLRYGKIDLGLAIIALVGGAALPIYSAIRCRHHWPLVLICIWKIFLSLMVGLTAVLTAGAIEDMWDDDDSVGAIFLYLPGVIIGLTGLGVLVRIAWFEPHIKIISGVMLGVFVLLILLFRIYIPRDPPATRTKTGETAEWVISVLLALILASGPYCDWVLGVIAGNLSGVPKWVDLLPYAYYMLVTVLPMGFR</sequence>
<keyword evidence="3" id="KW-1185">Reference proteome</keyword>
<keyword evidence="1" id="KW-0812">Transmembrane</keyword>
<feature type="transmembrane region" description="Helical" evidence="1">
    <location>
        <begin position="204"/>
        <end position="224"/>
    </location>
</feature>
<proteinExistence type="predicted"/>
<keyword evidence="1" id="KW-0472">Membrane</keyword>
<name>A0A8E2JC44_9PEZI</name>
<evidence type="ECO:0000313" key="3">
    <source>
        <dbReference type="Proteomes" id="UP000250266"/>
    </source>
</evidence>
<accession>A0A8E2JC44</accession>
<feature type="transmembrane region" description="Helical" evidence="1">
    <location>
        <begin position="236"/>
        <end position="252"/>
    </location>
</feature>
<dbReference type="EMBL" id="KV745167">
    <property type="protein sequence ID" value="OCK76937.1"/>
    <property type="molecule type" value="Genomic_DNA"/>
</dbReference>
<feature type="transmembrane region" description="Helical" evidence="1">
    <location>
        <begin position="133"/>
        <end position="157"/>
    </location>
</feature>
<reference evidence="2 3" key="1">
    <citation type="journal article" date="2016" name="Nat. Commun.">
        <title>Ectomycorrhizal ecology is imprinted in the genome of the dominant symbiotic fungus Cenococcum geophilum.</title>
        <authorList>
            <consortium name="DOE Joint Genome Institute"/>
            <person name="Peter M."/>
            <person name="Kohler A."/>
            <person name="Ohm R.A."/>
            <person name="Kuo A."/>
            <person name="Krutzmann J."/>
            <person name="Morin E."/>
            <person name="Arend M."/>
            <person name="Barry K.W."/>
            <person name="Binder M."/>
            <person name="Choi C."/>
            <person name="Clum A."/>
            <person name="Copeland A."/>
            <person name="Grisel N."/>
            <person name="Haridas S."/>
            <person name="Kipfer T."/>
            <person name="LaButti K."/>
            <person name="Lindquist E."/>
            <person name="Lipzen A."/>
            <person name="Maire R."/>
            <person name="Meier B."/>
            <person name="Mihaltcheva S."/>
            <person name="Molinier V."/>
            <person name="Murat C."/>
            <person name="Poggeler S."/>
            <person name="Quandt C.A."/>
            <person name="Sperisen C."/>
            <person name="Tritt A."/>
            <person name="Tisserant E."/>
            <person name="Crous P.W."/>
            <person name="Henrissat B."/>
            <person name="Nehls U."/>
            <person name="Egli S."/>
            <person name="Spatafora J.W."/>
            <person name="Grigoriev I.V."/>
            <person name="Martin F.M."/>
        </authorList>
    </citation>
    <scope>NUCLEOTIDE SEQUENCE [LARGE SCALE GENOMIC DNA]</scope>
    <source>
        <strain evidence="2 3">CBS 459.81</strain>
    </source>
</reference>
<dbReference type="AlphaFoldDB" id="A0A8E2JC44"/>
<gene>
    <name evidence="2" type="ORF">K432DRAFT_132845</name>
</gene>
<organism evidence="2 3">
    <name type="scientific">Lepidopterella palustris CBS 459.81</name>
    <dbReference type="NCBI Taxonomy" id="1314670"/>
    <lineage>
        <taxon>Eukaryota</taxon>
        <taxon>Fungi</taxon>
        <taxon>Dikarya</taxon>
        <taxon>Ascomycota</taxon>
        <taxon>Pezizomycotina</taxon>
        <taxon>Dothideomycetes</taxon>
        <taxon>Pleosporomycetidae</taxon>
        <taxon>Mytilinidiales</taxon>
        <taxon>Argynnaceae</taxon>
        <taxon>Lepidopterella</taxon>
    </lineage>
</organism>
<dbReference type="OrthoDB" id="2396694at2759"/>
<keyword evidence="1" id="KW-1133">Transmembrane helix</keyword>